<dbReference type="PANTHER" id="PTHR10098">
    <property type="entry name" value="RAPSYN-RELATED"/>
    <property type="match status" value="1"/>
</dbReference>
<dbReference type="Pfam" id="PF13374">
    <property type="entry name" value="TPR_10"/>
    <property type="match status" value="1"/>
</dbReference>
<dbReference type="PANTHER" id="PTHR10098:SF108">
    <property type="entry name" value="TETRATRICOPEPTIDE REPEAT PROTEIN 28"/>
    <property type="match status" value="1"/>
</dbReference>
<dbReference type="Proteomes" id="UP001642483">
    <property type="component" value="Unassembled WGS sequence"/>
</dbReference>
<keyword evidence="5" id="KW-1185">Reference proteome</keyword>
<dbReference type="Pfam" id="PF13424">
    <property type="entry name" value="TPR_12"/>
    <property type="match status" value="4"/>
</dbReference>
<feature type="compositionally biased region" description="Polar residues" evidence="2">
    <location>
        <begin position="2253"/>
        <end position="2265"/>
    </location>
</feature>
<dbReference type="Pfam" id="PF12770">
    <property type="entry name" value="CHAT"/>
    <property type="match status" value="1"/>
</dbReference>
<evidence type="ECO:0000313" key="4">
    <source>
        <dbReference type="EMBL" id="CAK8676567.1"/>
    </source>
</evidence>
<proteinExistence type="predicted"/>
<feature type="region of interest" description="Disordered" evidence="2">
    <location>
        <begin position="2253"/>
        <end position="2307"/>
    </location>
</feature>
<feature type="compositionally biased region" description="Polar residues" evidence="2">
    <location>
        <begin position="2037"/>
        <end position="2055"/>
    </location>
</feature>
<dbReference type="PROSITE" id="PS50005">
    <property type="entry name" value="TPR"/>
    <property type="match status" value="5"/>
</dbReference>
<dbReference type="Pfam" id="PF13181">
    <property type="entry name" value="TPR_8"/>
    <property type="match status" value="3"/>
</dbReference>
<dbReference type="EMBL" id="CAWYQH010000035">
    <property type="protein sequence ID" value="CAK8676567.1"/>
    <property type="molecule type" value="Genomic_DNA"/>
</dbReference>
<organism evidence="4 5">
    <name type="scientific">Clavelina lepadiformis</name>
    <name type="common">Light-bulb sea squirt</name>
    <name type="synonym">Ascidia lepadiformis</name>
    <dbReference type="NCBI Taxonomy" id="159417"/>
    <lineage>
        <taxon>Eukaryota</taxon>
        <taxon>Metazoa</taxon>
        <taxon>Chordata</taxon>
        <taxon>Tunicata</taxon>
        <taxon>Ascidiacea</taxon>
        <taxon>Aplousobranchia</taxon>
        <taxon>Clavelinidae</taxon>
        <taxon>Clavelina</taxon>
    </lineage>
</organism>
<feature type="region of interest" description="Disordered" evidence="2">
    <location>
        <begin position="2024"/>
        <end position="2055"/>
    </location>
</feature>
<evidence type="ECO:0000256" key="1">
    <source>
        <dbReference type="PROSITE-ProRule" id="PRU00339"/>
    </source>
</evidence>
<feature type="region of interest" description="Disordered" evidence="2">
    <location>
        <begin position="2102"/>
        <end position="2125"/>
    </location>
</feature>
<dbReference type="InterPro" id="IPR019734">
    <property type="entry name" value="TPR_rpt"/>
</dbReference>
<feature type="domain" description="CHAT" evidence="3">
    <location>
        <begin position="1329"/>
        <end position="1646"/>
    </location>
</feature>
<name>A0ABP0FE67_CLALP</name>
<accession>A0ABP0FE67</accession>
<evidence type="ECO:0000256" key="2">
    <source>
        <dbReference type="SAM" id="MobiDB-lite"/>
    </source>
</evidence>
<dbReference type="SMART" id="SM00028">
    <property type="entry name" value="TPR"/>
    <property type="match status" value="24"/>
</dbReference>
<feature type="repeat" description="TPR" evidence="1">
    <location>
        <begin position="269"/>
        <end position="302"/>
    </location>
</feature>
<dbReference type="InterPro" id="IPR011990">
    <property type="entry name" value="TPR-like_helical_dom_sf"/>
</dbReference>
<protein>
    <recommendedName>
        <fullName evidence="3">CHAT domain-containing protein</fullName>
    </recommendedName>
</protein>
<feature type="repeat" description="TPR" evidence="1">
    <location>
        <begin position="752"/>
        <end position="785"/>
    </location>
</feature>
<evidence type="ECO:0000313" key="5">
    <source>
        <dbReference type="Proteomes" id="UP001642483"/>
    </source>
</evidence>
<dbReference type="Gene3D" id="1.25.40.10">
    <property type="entry name" value="Tetratricopeptide repeat domain"/>
    <property type="match status" value="6"/>
</dbReference>
<dbReference type="Pfam" id="PF13176">
    <property type="entry name" value="TPR_7"/>
    <property type="match status" value="2"/>
</dbReference>
<feature type="compositionally biased region" description="Basic residues" evidence="2">
    <location>
        <begin position="2266"/>
        <end position="2275"/>
    </location>
</feature>
<feature type="repeat" description="TPR" evidence="1">
    <location>
        <begin position="1077"/>
        <end position="1110"/>
    </location>
</feature>
<feature type="repeat" description="TPR" evidence="1">
    <location>
        <begin position="551"/>
        <end position="584"/>
    </location>
</feature>
<keyword evidence="1" id="KW-0802">TPR repeat</keyword>
<feature type="repeat" description="TPR" evidence="1">
    <location>
        <begin position="229"/>
        <end position="262"/>
    </location>
</feature>
<dbReference type="InterPro" id="IPR024983">
    <property type="entry name" value="CHAT_dom"/>
</dbReference>
<sequence>MPDSKGHNDHIPALEIIKGAEDACNNGDFQKADQLYTRALQEDPKNPSLYGNRSVVRVHLRKYENALSDAKKCLTVDPSYTMGYFRQGVALQCLGRYYSALTAFSKGMARDRKNVNFLKALIEAALKSPLKESLATVMTQLKEMNLENNPFVITSVIGQDILAHNDPAAAVEVLECAISIGSSSLKLKGSVYSALSSALWSMENYERAIHYMTEDLKISQALSDAAGECRAYGNLGAAHLSLNHLDEALANYRKQLSIAQELKNYRLIATSHSGLGMVYTALGDHKSALQHHDSAVEICSQTQDLLMKCRELGKVAQAKLALGDKQGALRCQKDRLRFCSDGLSDGGYEEAQAYTDVSIVYRAMEMMNEEMACLQKSAEISKRLGDNLNETKALLTLGYSARHLGDTSVALTAYQRILGISLETSDKHLEGRACANLGIVHHQMCDYEMALKLQAQCLKIALDNGDIGSQGRAYGNIGNACSALGLYDQAVKNHIKELEISSKIGDKNSECSTHGNLAVAYQALHEREKAQYHYNSQYDVARQIGNTTNEARALMNLGNHYNTLCQYSNAIEHYQKYLALLVQNPDKSGEGRALYNLGFACFSLHDYQQAVSCYEKSVLVATECQDKVAMARAYCNLGLAHKALGNLDVAFDCQNMFLSLSTELNSTRGTFKAFGNLGDIYIAKKEPEQAVGFYQQQLVFSEQHNEDTLVAQACASLGGVLRSIGQLDEALELHQKEAAIYAEVVRDSKNEYKAQGRLGATLTALERYHEALPCYERQLELSKTSKEPLTWAQACGNLAITYTNLEDFHRAKDCFQDQVDILQNIDSKSARLEKCKAHCNIGDCSAALEMFDEAISCHQLALSHAYEIKNLTLMERTCKGLSNSFRQVGKISDAITYSQKRLAICEQMGNSLATASTHEELGLMYSTIGKYNDAIYSLNQQMKVGVEINDENIKGDAACCLGGVYLLMKDYNKALTFHKLDLEIAQRNNNRPCQGRAYGNIAATYEAMGDFSSAIPSQEQHLFIAKEQNDEEAKLIALHGIGRNSLHLPSNDYSRSVLLLQQAMLLSHGVNNQDEMIMTLHDLGVAYWAAGDLDASLENFQKAADMAEKLCIEIFLAKRPDQKVFANSEAVVMYKVLVKCYSSLLCVLCQSGQQHDALVIAEKSRTFPERIFHSTNNFKESTMKITAHVTVDQILAYANKQDTIVVYYAITAGHLLQWFISPNGSITYAGHINLLSSNNAEGTSVLTEIIYELRKSLGVDTSDADTEDSDLSVSDNITSKDFSLFSYLVEIQESLHYVADHIKVNKGCLLSAVDCQSEDLENLKTKPPFYALYELLISKVESQVKQFAKQSTLSKLTLLIEGDLLLVPFCMLKKRSTDHFLSQNFIVTIAPSCYNLIRHQKDEVTIFDYTRGLVLGNPSLPSSVACDRWSASHASEEEANMVGGILRVEPFTGSSVNKDVALAHLGATEIAHFACNVSWKQPIGIVVGSDSFTEFAGHSQSPSETTVLESPLDFKAQTNSAELENFGEIILNDSDILSTDMRAMKLMVLGSTHLFKSSSSIASTAALSKSMSCLLRCFLCAGCKAVLTPMWPIPETASRLLLQTFYGYLLNGRCSTTALTAAMETLRSSQQFEHPSYWAGFLHIGQSPCVDARDLVTHHALLEVLQGNPFFAMDTLKLAVHLLEKSSQQTLVDSVESVPLYTSQQSVSTKLNNARGWRELFSAAGFELRPSCNGLPAAIFFPKPGSQELCHRVSKQISPYLNLPEEMLVDLGKLVPSPKTASIVHEWIYQVFALRSNNNHSLNLTELSVIGRKIWQTDGVSQLLHSLGMMPYEMEDTQVTLYRKYHINSDTLSSLLDAMAYLFGEIGEGYAVNDNVGSDKATKSLKDLVVLSDPLHLQDLSKMVTRNTKKGMLSDNSGIMAGIDFNTSFHSMTSESSSHRIDSSEHSGQREEFGVLALEEPKIFTQVPSKTGLVAPTPVLPPNYNSSSPSRFVSSPSSAFTPSKKYQRMASSNGSFENMSPSSLISNGRSPMKSPWTPLTSPVHSPNKSPFTRSSPGGMFYQNLKKPEANVCAVMPKYENHSPSKKEEDKFISLFERMLTKDKLSDSETHPNKSLERGESSGLSASAIQKISADDKDQNEENVQVISSPTTSAYKPAPSAASVCGIQPPGHEYSEIVDKFTHTPLSPLDDGYPLLHNKAIVSTVSTTHTAFRLVQSSDCQLFSAPKLQKYKVETQISQVSTLLSENNSLVQDALQSSASPESTSHGGKKIPKKSSAKSTPTSEKSCDIFQHLKSSNRAPADDRVQFV</sequence>
<reference evidence="4 5" key="1">
    <citation type="submission" date="2024-02" db="EMBL/GenBank/DDBJ databases">
        <authorList>
            <person name="Daric V."/>
            <person name="Darras S."/>
        </authorList>
    </citation>
    <scope>NUCLEOTIDE SEQUENCE [LARGE SCALE GENOMIC DNA]</scope>
</reference>
<feature type="compositionally biased region" description="Basic and acidic residues" evidence="2">
    <location>
        <begin position="2102"/>
        <end position="2119"/>
    </location>
</feature>
<dbReference type="SUPFAM" id="SSF48452">
    <property type="entry name" value="TPR-like"/>
    <property type="match status" value="7"/>
</dbReference>
<comment type="caution">
    <text evidence="4">The sequence shown here is derived from an EMBL/GenBank/DDBJ whole genome shotgun (WGS) entry which is preliminary data.</text>
</comment>
<evidence type="ECO:0000259" key="3">
    <source>
        <dbReference type="Pfam" id="PF12770"/>
    </source>
</evidence>
<gene>
    <name evidence="4" type="ORF">CVLEPA_LOCUS6025</name>
</gene>